<evidence type="ECO:0000313" key="5">
    <source>
        <dbReference type="Proteomes" id="UP000825483"/>
    </source>
</evidence>
<organism evidence="4 5">
    <name type="scientific">Prevotella lacticifex</name>
    <dbReference type="NCBI Taxonomy" id="2854755"/>
    <lineage>
        <taxon>Bacteria</taxon>
        <taxon>Pseudomonadati</taxon>
        <taxon>Bacteroidota</taxon>
        <taxon>Bacteroidia</taxon>
        <taxon>Bacteroidales</taxon>
        <taxon>Prevotellaceae</taxon>
        <taxon>Prevotella</taxon>
    </lineage>
</organism>
<keyword evidence="1" id="KW-0479">Metal-binding</keyword>
<dbReference type="Gene3D" id="2.160.20.10">
    <property type="entry name" value="Single-stranded right-handed beta-helix, Pectin lyase-like"/>
    <property type="match status" value="1"/>
</dbReference>
<evidence type="ECO:0000256" key="2">
    <source>
        <dbReference type="ARBA" id="ARBA00023180"/>
    </source>
</evidence>
<dbReference type="Proteomes" id="UP000825483">
    <property type="component" value="Unassembled WGS sequence"/>
</dbReference>
<evidence type="ECO:0000256" key="1">
    <source>
        <dbReference type="ARBA" id="ARBA00022723"/>
    </source>
</evidence>
<comment type="caution">
    <text evidence="4">The sequence shown here is derived from an EMBL/GenBank/DDBJ whole genome shotgun (WGS) entry which is preliminary data.</text>
</comment>
<dbReference type="InterPro" id="IPR011050">
    <property type="entry name" value="Pectin_lyase_fold/virulence"/>
</dbReference>
<gene>
    <name evidence="4" type="ORF">PRLR5076_26050</name>
</gene>
<proteinExistence type="predicted"/>
<name>A0A9R1CBZ4_9BACT</name>
<accession>A0A9R1CBZ4</accession>
<dbReference type="InterPro" id="IPR012334">
    <property type="entry name" value="Pectin_lyas_fold"/>
</dbReference>
<dbReference type="AlphaFoldDB" id="A0A9R1CBZ4"/>
<keyword evidence="2" id="KW-0325">Glycoprotein</keyword>
<evidence type="ECO:0000256" key="3">
    <source>
        <dbReference type="SAM" id="MobiDB-lite"/>
    </source>
</evidence>
<feature type="region of interest" description="Disordered" evidence="3">
    <location>
        <begin position="687"/>
        <end position="708"/>
    </location>
</feature>
<dbReference type="GO" id="GO:0046872">
    <property type="term" value="F:metal ion binding"/>
    <property type="evidence" value="ECO:0007669"/>
    <property type="project" value="UniProtKB-KW"/>
</dbReference>
<evidence type="ECO:0000313" key="4">
    <source>
        <dbReference type="EMBL" id="GJG59754.1"/>
    </source>
</evidence>
<sequence>MATATVQAQKIDFDMAGRQPSEVTEDGYTGWSVAGATDTKTVDGITFTIEAAGGANMLRPQWSKADVKSGKADLKLLGDGVAAFIADADGNTPILTDKSVAVKVTISGLSAGHHTIQAYHNGVNGYKNLAPIDVSVNGRTVETGVAQSANAQTAADAGMSYVSVEATAGADVVIVYKSVPVSGQTYGATNVYLNGIVLDEVNTRMMAQTPSPADKDYHFDADTGHATLSWTAANGATRHHIFFGTDASAMREIATTTQPNYTVDGLSHKLTYFWRVDEEIDGNTYTGATWTFRPRHLAFPGAEGYGRWAIGGRGGVVYHVTTLADNGDDSNPVEGSLRYGIKKVSGPRTIVFDVGGIIHLKSRLTCADKYVTIAGQTAPGKGIMLATCPFGMASDGQTRFLRMGLGHKKLVNGVIPGTRNGESYGSEAGTSYETTVDGIDGMGMAGNNFSIMDHCSISWTIDEAFSSRSAQNVTLQRTLISEALNEAGHPNYEAGKCHGFAATIGGGEMLSTLSVGSYHHNLLAHNEGRNWSISGGLDASGSYDGHHDIFNNVVYNWGGRATDGGSHEINFVGNYYKMGPATTQKKLLRLQLEGTGKGTQSAYVKGNIRQAKDNGALTTDKEGDTYAYELSHGQKLTWQPFVAEPFFDSQATVETALAAYKNVLSDVGANEPFMTNHDRRMVSETISGTVSTKGSRSGKPGLIDSEEDTGCEGFDGLGLTEVHRPDGYDDDGDGMPYWWEMAVGTDPEVADNNGDDDGDGYTNLEDYLNWMACPHFTINEHETVTIDMKEYFRGYNNQPSFSIRTEGNVRYSDKGNGVVDFERSTGEAMPLAAAVVTATDADNAGQYTRTFNFYLPPTGTGISAKQKTPKPTRYEVYNLAGMKVADGKSVKGLRPGTYIVKGICGAMTVKTYKTVEK</sequence>
<dbReference type="SUPFAM" id="SSF51126">
    <property type="entry name" value="Pectin lyase-like"/>
    <property type="match status" value="1"/>
</dbReference>
<dbReference type="EMBL" id="BPUB01000002">
    <property type="protein sequence ID" value="GJG59754.1"/>
    <property type="molecule type" value="Genomic_DNA"/>
</dbReference>
<reference evidence="4" key="1">
    <citation type="journal article" date="2022" name="Int. J. Syst. Evol. Microbiol.">
        <title>Prevotella lacticifex sp. nov., isolated from the rumen of cows.</title>
        <authorList>
            <person name="Shinkai T."/>
            <person name="Ikeyama N."/>
            <person name="Kumagai M."/>
            <person name="Ohmori H."/>
            <person name="Sakamoto M."/>
            <person name="Ohkuma M."/>
            <person name="Mitsumori M."/>
        </authorList>
    </citation>
    <scope>NUCLEOTIDE SEQUENCE</scope>
    <source>
        <strain evidence="4">R5076</strain>
    </source>
</reference>
<dbReference type="PANTHER" id="PTHR42970:SF1">
    <property type="entry name" value="PECTATE LYASE C-RELATED"/>
    <property type="match status" value="1"/>
</dbReference>
<dbReference type="InterPro" id="IPR052063">
    <property type="entry name" value="Polysaccharide_Lyase_1"/>
</dbReference>
<protein>
    <submittedName>
        <fullName evidence="4">Uncharacterized protein</fullName>
    </submittedName>
</protein>
<keyword evidence="5" id="KW-1185">Reference proteome</keyword>
<dbReference type="PANTHER" id="PTHR42970">
    <property type="entry name" value="PECTATE LYASE C-RELATED"/>
    <property type="match status" value="1"/>
</dbReference>